<gene>
    <name evidence="15" type="ORF">DFH08DRAFT_936719</name>
</gene>
<name>A0AAD7ERJ6_9AGAR</name>
<evidence type="ECO:0000256" key="11">
    <source>
        <dbReference type="ARBA" id="ARBA00023146"/>
    </source>
</evidence>
<proteinExistence type="inferred from homology"/>
<comment type="catalytic activity">
    <reaction evidence="13">
        <text>2 ATP + H(+) = P(1),P(4)-bis(5'-adenosyl) tetraphosphate + diphosphate</text>
        <dbReference type="Rhea" id="RHEA:34935"/>
        <dbReference type="ChEBI" id="CHEBI:15378"/>
        <dbReference type="ChEBI" id="CHEBI:30616"/>
        <dbReference type="ChEBI" id="CHEBI:33019"/>
        <dbReference type="ChEBI" id="CHEBI:58141"/>
    </reaction>
</comment>
<dbReference type="Proteomes" id="UP001218218">
    <property type="component" value="Unassembled WGS sequence"/>
</dbReference>
<dbReference type="GO" id="GO:0016740">
    <property type="term" value="F:transferase activity"/>
    <property type="evidence" value="ECO:0007669"/>
    <property type="project" value="UniProtKB-KW"/>
</dbReference>
<dbReference type="Pfam" id="PF03129">
    <property type="entry name" value="HGTP_anticodon"/>
    <property type="match status" value="1"/>
</dbReference>
<dbReference type="GO" id="GO:0005739">
    <property type="term" value="C:mitochondrion"/>
    <property type="evidence" value="ECO:0007669"/>
    <property type="project" value="TreeGrafter"/>
</dbReference>
<keyword evidence="8" id="KW-0547">Nucleotide-binding</keyword>
<evidence type="ECO:0000313" key="15">
    <source>
        <dbReference type="EMBL" id="KAJ7348047.1"/>
    </source>
</evidence>
<dbReference type="GO" id="GO:0005524">
    <property type="term" value="F:ATP binding"/>
    <property type="evidence" value="ECO:0007669"/>
    <property type="project" value="UniProtKB-KW"/>
</dbReference>
<comment type="caution">
    <text evidence="15">The sequence shown here is derived from an EMBL/GenBank/DDBJ whole genome shotgun (WGS) entry which is preliminary data.</text>
</comment>
<dbReference type="EMBL" id="JARIHO010000018">
    <property type="protein sequence ID" value="KAJ7348047.1"/>
    <property type="molecule type" value="Genomic_DNA"/>
</dbReference>
<comment type="subunit">
    <text evidence="3">Homodimer.</text>
</comment>
<dbReference type="InterPro" id="IPR027031">
    <property type="entry name" value="Gly-tRNA_synthase/POLG2"/>
</dbReference>
<dbReference type="Gene3D" id="3.30.720.200">
    <property type="match status" value="1"/>
</dbReference>
<accession>A0AAD7ERJ6</accession>
<dbReference type="InterPro" id="IPR002315">
    <property type="entry name" value="tRNA-synt_gly"/>
</dbReference>
<protein>
    <recommendedName>
        <fullName evidence="4">glycine--tRNA ligase</fullName>
        <ecNumber evidence="4">6.1.1.14</ecNumber>
    </recommendedName>
    <alternativeName>
        <fullName evidence="12">Diadenosine tetraphosphate synthetase</fullName>
    </alternativeName>
</protein>
<dbReference type="InterPro" id="IPR002314">
    <property type="entry name" value="aa-tRNA-synt_IIb"/>
</dbReference>
<dbReference type="PANTHER" id="PTHR10745">
    <property type="entry name" value="GLYCYL-TRNA SYNTHETASE/DNA POLYMERASE SUBUNIT GAMMA-2"/>
    <property type="match status" value="1"/>
</dbReference>
<dbReference type="Gene3D" id="3.30.930.10">
    <property type="entry name" value="Bira Bifunctional Protein, Domain 2"/>
    <property type="match status" value="2"/>
</dbReference>
<dbReference type="SUPFAM" id="SSF55681">
    <property type="entry name" value="Class II aaRS and biotin synthetases"/>
    <property type="match status" value="2"/>
</dbReference>
<evidence type="ECO:0000256" key="12">
    <source>
        <dbReference type="ARBA" id="ARBA00030057"/>
    </source>
</evidence>
<keyword evidence="9" id="KW-0067">ATP-binding</keyword>
<evidence type="ECO:0000256" key="10">
    <source>
        <dbReference type="ARBA" id="ARBA00022917"/>
    </source>
</evidence>
<dbReference type="FunFam" id="3.30.720.200:FF:000001">
    <property type="entry name" value="Glycine--tRNA ligase 2"/>
    <property type="match status" value="1"/>
</dbReference>
<evidence type="ECO:0000256" key="9">
    <source>
        <dbReference type="ARBA" id="ARBA00022840"/>
    </source>
</evidence>
<evidence type="ECO:0000313" key="16">
    <source>
        <dbReference type="Proteomes" id="UP001218218"/>
    </source>
</evidence>
<comment type="similarity">
    <text evidence="2">Belongs to the class-II aminoacyl-tRNA synthetase family.</text>
</comment>
<evidence type="ECO:0000259" key="14">
    <source>
        <dbReference type="PROSITE" id="PS50862"/>
    </source>
</evidence>
<dbReference type="PRINTS" id="PR01043">
    <property type="entry name" value="TRNASYNTHGLY"/>
</dbReference>
<dbReference type="SUPFAM" id="SSF52954">
    <property type="entry name" value="Class II aaRS ABD-related"/>
    <property type="match status" value="1"/>
</dbReference>
<evidence type="ECO:0000256" key="5">
    <source>
        <dbReference type="ARBA" id="ARBA00022490"/>
    </source>
</evidence>
<dbReference type="Gene3D" id="3.30.40.230">
    <property type="match status" value="1"/>
</dbReference>
<dbReference type="Pfam" id="PF00587">
    <property type="entry name" value="tRNA-synt_2b"/>
    <property type="match status" value="1"/>
</dbReference>
<keyword evidence="11" id="KW-0030">Aminoacyl-tRNA synthetase</keyword>
<dbReference type="GO" id="GO:0070150">
    <property type="term" value="P:mitochondrial glycyl-tRNA aminoacylation"/>
    <property type="evidence" value="ECO:0007669"/>
    <property type="project" value="TreeGrafter"/>
</dbReference>
<feature type="domain" description="Aminoacyl-transfer RNA synthetases class-II family profile" evidence="14">
    <location>
        <begin position="637"/>
        <end position="963"/>
    </location>
</feature>
<organism evidence="15 16">
    <name type="scientific">Mycena albidolilacea</name>
    <dbReference type="NCBI Taxonomy" id="1033008"/>
    <lineage>
        <taxon>Eukaryota</taxon>
        <taxon>Fungi</taxon>
        <taxon>Dikarya</taxon>
        <taxon>Basidiomycota</taxon>
        <taxon>Agaricomycotina</taxon>
        <taxon>Agaricomycetes</taxon>
        <taxon>Agaricomycetidae</taxon>
        <taxon>Agaricales</taxon>
        <taxon>Marasmiineae</taxon>
        <taxon>Mycenaceae</taxon>
        <taxon>Mycena</taxon>
    </lineage>
</organism>
<dbReference type="InterPro" id="IPR006195">
    <property type="entry name" value="aa-tRNA-synth_II"/>
</dbReference>
<evidence type="ECO:0000256" key="6">
    <source>
        <dbReference type="ARBA" id="ARBA00022598"/>
    </source>
</evidence>
<dbReference type="Gene3D" id="3.40.50.800">
    <property type="entry name" value="Anticodon-binding domain"/>
    <property type="match status" value="1"/>
</dbReference>
<evidence type="ECO:0000256" key="4">
    <source>
        <dbReference type="ARBA" id="ARBA00012829"/>
    </source>
</evidence>
<dbReference type="NCBIfam" id="TIGR00389">
    <property type="entry name" value="glyS_dimeric"/>
    <property type="match status" value="1"/>
</dbReference>
<evidence type="ECO:0000256" key="13">
    <source>
        <dbReference type="ARBA" id="ARBA00051967"/>
    </source>
</evidence>
<evidence type="ECO:0000256" key="7">
    <source>
        <dbReference type="ARBA" id="ARBA00022679"/>
    </source>
</evidence>
<keyword evidence="10" id="KW-0648">Protein biosynthesis</keyword>
<comment type="subcellular location">
    <subcellularLocation>
        <location evidence="1">Cytoplasm</location>
    </subcellularLocation>
</comment>
<dbReference type="PANTHER" id="PTHR10745:SF0">
    <property type="entry name" value="GLYCINE--TRNA LIGASE"/>
    <property type="match status" value="1"/>
</dbReference>
<sequence length="1074" mass="117827">MATANGTMNELQVQLKTKMKTTAIYGTNKFLIPVRALGRDRWEQVQQPVAHGGETAFKVSESSSTSPGRIVLNSRSRTKFDYNAKFVPQSAPRDCSHGNLKFSESCKLKTCIRETNKVRGNDASIIVALILGSRVLPRVLARRNLHSEPQNLETEESSLATMSTVNKTAHTFDKTRLDALLNRRFFYAPAFEIYGGVAGLYDYGPPGSALQANILAEWRRHFIIEEAMLEVDTTVMTPAPVFETSGHVARFADWMVKDTINGEVLRADHLVKNVLEARLEGDREARGVAAAPAAPAPADKKKKKQVKSTAVKLEDAVVAEYESILAQLDNYSGPDLGGLMRTHAITNPTSGNPVGDPQQFNLMFASSIGPTGQHPGVSEDSMGASIADAGINSRASIPASGSVAGSSAGFELRPTPVVPQLRGGWRVAGRASDRPAVETYIGAMRGCVRGMRLDVDSGPASCGEWSAGPRRVDARLDILQSTVPGSRRNAPRMHDEGLWIPGSSSRLQIVVGHSQRLNERCRADVQHDIVGDQASILLVISCAFLSSVETSALGIPLRSCFAMHAENFVVWFRHHSRQVQPGEQARLGLWWVKRRFAPARHLRSLLPGIRGASPQSSPDRIDGSISGPALLCDVFRFLRPETAQGHFLNFSRLLEFNNGRVPFASAQVGRAFRNEISPRAGLLRVREFTMAEIEHFVDPLDKSHPRFGEVADIELVLLDKYVQAAGQSTLKRVTVGQAVKEGVIANETLGYFVARIYQFLVKIGVDKARLRFRQHMANEMAHYATDCWDAEIQNSVGGWTECVGCADRAAYDLSVHAAKTKQPLVVRQALKEPLIEERAVAEFDKKALGKTFKGEAGVVSGAVEALDEAGLIRLKGELEQGPATIKVDSKEFTLQPSMLTIERKTFKTNVREFTPNVIEPSFGIGRILYCLLEHSFWSREQDVERGVLSLPAVVAPTKVLIVPLSARAEFDPLVKEVSLRFRKAGVHARVDDSNTSIGKRYARNDELGTPFGVTLDFASVQNRTMTLRERDTMDQRIGSIDDVIAAVTELVNGNIDWAEACQRLPAYDGVQAVD</sequence>
<dbReference type="AlphaFoldDB" id="A0AAD7ERJ6"/>
<reference evidence="15" key="1">
    <citation type="submission" date="2023-03" db="EMBL/GenBank/DDBJ databases">
        <title>Massive genome expansion in bonnet fungi (Mycena s.s.) driven by repeated elements and novel gene families across ecological guilds.</title>
        <authorList>
            <consortium name="Lawrence Berkeley National Laboratory"/>
            <person name="Harder C.B."/>
            <person name="Miyauchi S."/>
            <person name="Viragh M."/>
            <person name="Kuo A."/>
            <person name="Thoen E."/>
            <person name="Andreopoulos B."/>
            <person name="Lu D."/>
            <person name="Skrede I."/>
            <person name="Drula E."/>
            <person name="Henrissat B."/>
            <person name="Morin E."/>
            <person name="Kohler A."/>
            <person name="Barry K."/>
            <person name="LaButti K."/>
            <person name="Morin E."/>
            <person name="Salamov A."/>
            <person name="Lipzen A."/>
            <person name="Mereny Z."/>
            <person name="Hegedus B."/>
            <person name="Baldrian P."/>
            <person name="Stursova M."/>
            <person name="Weitz H."/>
            <person name="Taylor A."/>
            <person name="Grigoriev I.V."/>
            <person name="Nagy L.G."/>
            <person name="Martin F."/>
            <person name="Kauserud H."/>
        </authorList>
    </citation>
    <scope>NUCLEOTIDE SEQUENCE</scope>
    <source>
        <strain evidence="15">CBHHK002</strain>
    </source>
</reference>
<dbReference type="PROSITE" id="PS50862">
    <property type="entry name" value="AA_TRNA_LIGASE_II"/>
    <property type="match status" value="1"/>
</dbReference>
<dbReference type="FunFam" id="3.30.930.10:FF:000010">
    <property type="entry name" value="Glycyl-tRNA synthetase 1"/>
    <property type="match status" value="1"/>
</dbReference>
<evidence type="ECO:0000256" key="8">
    <source>
        <dbReference type="ARBA" id="ARBA00022741"/>
    </source>
</evidence>
<dbReference type="InterPro" id="IPR004154">
    <property type="entry name" value="Anticodon-bd"/>
</dbReference>
<keyword evidence="6" id="KW-0436">Ligase</keyword>
<dbReference type="InterPro" id="IPR036621">
    <property type="entry name" value="Anticodon-bd_dom_sf"/>
</dbReference>
<evidence type="ECO:0000256" key="2">
    <source>
        <dbReference type="ARBA" id="ARBA00008226"/>
    </source>
</evidence>
<dbReference type="FunFam" id="3.40.50.800:FF:000004">
    <property type="entry name" value="Glycine--tRNA ligase 2"/>
    <property type="match status" value="1"/>
</dbReference>
<dbReference type="GO" id="GO:0004820">
    <property type="term" value="F:glycine-tRNA ligase activity"/>
    <property type="evidence" value="ECO:0007669"/>
    <property type="project" value="UniProtKB-EC"/>
</dbReference>
<evidence type="ECO:0000256" key="1">
    <source>
        <dbReference type="ARBA" id="ARBA00004496"/>
    </source>
</evidence>
<evidence type="ECO:0000256" key="3">
    <source>
        <dbReference type="ARBA" id="ARBA00011738"/>
    </source>
</evidence>
<keyword evidence="7" id="KW-0808">Transferase</keyword>
<dbReference type="InterPro" id="IPR045864">
    <property type="entry name" value="aa-tRNA-synth_II/BPL/LPL"/>
</dbReference>
<keyword evidence="16" id="KW-1185">Reference proteome</keyword>
<dbReference type="EC" id="6.1.1.14" evidence="4"/>
<dbReference type="FunFam" id="3.30.930.10:FF:000158">
    <property type="entry name" value="Glycyl-tRNA synthetase"/>
    <property type="match status" value="1"/>
</dbReference>
<keyword evidence="5" id="KW-0963">Cytoplasm</keyword>